<feature type="transmembrane region" description="Helical" evidence="1">
    <location>
        <begin position="37"/>
        <end position="61"/>
    </location>
</feature>
<keyword evidence="1" id="KW-0472">Membrane</keyword>
<gene>
    <name evidence="2" type="ORF">AB205_0200860</name>
</gene>
<reference evidence="3" key="1">
    <citation type="journal article" date="2017" name="Nat. Commun.">
        <title>The North American bullfrog draft genome provides insight into hormonal regulation of long noncoding RNA.</title>
        <authorList>
            <person name="Hammond S.A."/>
            <person name="Warren R.L."/>
            <person name="Vandervalk B.P."/>
            <person name="Kucuk E."/>
            <person name="Khan H."/>
            <person name="Gibb E.A."/>
            <person name="Pandoh P."/>
            <person name="Kirk H."/>
            <person name="Zhao Y."/>
            <person name="Jones M."/>
            <person name="Mungall A.J."/>
            <person name="Coope R."/>
            <person name="Pleasance S."/>
            <person name="Moore R.A."/>
            <person name="Holt R.A."/>
            <person name="Round J.M."/>
            <person name="Ohora S."/>
            <person name="Walle B.V."/>
            <person name="Veldhoen N."/>
            <person name="Helbing C.C."/>
            <person name="Birol I."/>
        </authorList>
    </citation>
    <scope>NUCLEOTIDE SEQUENCE [LARGE SCALE GENOMIC DNA]</scope>
</reference>
<keyword evidence="3" id="KW-1185">Reference proteome</keyword>
<dbReference type="Proteomes" id="UP000228934">
    <property type="component" value="Unassembled WGS sequence"/>
</dbReference>
<evidence type="ECO:0000313" key="2">
    <source>
        <dbReference type="EMBL" id="PIO11666.1"/>
    </source>
</evidence>
<sequence>MQHTHSLWCICVFLYIHNTHNLHISIFFFFLSNSSCFFTFHIFSPFSLFLHIIFLIFIHFLSEHHINHTYTWNVLQQSGMLCGGFLGWGGVPGLSSRTDNHLGSHAPQCQPSTVL</sequence>
<accession>A0A2G9Q7U2</accession>
<name>A0A2G9Q7U2_AQUCT</name>
<organism evidence="2 3">
    <name type="scientific">Aquarana catesbeiana</name>
    <name type="common">American bullfrog</name>
    <name type="synonym">Rana catesbeiana</name>
    <dbReference type="NCBI Taxonomy" id="8400"/>
    <lineage>
        <taxon>Eukaryota</taxon>
        <taxon>Metazoa</taxon>
        <taxon>Chordata</taxon>
        <taxon>Craniata</taxon>
        <taxon>Vertebrata</taxon>
        <taxon>Euteleostomi</taxon>
        <taxon>Amphibia</taxon>
        <taxon>Batrachia</taxon>
        <taxon>Anura</taxon>
        <taxon>Neobatrachia</taxon>
        <taxon>Ranoidea</taxon>
        <taxon>Ranidae</taxon>
        <taxon>Aquarana</taxon>
    </lineage>
</organism>
<evidence type="ECO:0000313" key="3">
    <source>
        <dbReference type="Proteomes" id="UP000228934"/>
    </source>
</evidence>
<dbReference type="AlphaFoldDB" id="A0A2G9Q7U2"/>
<protein>
    <submittedName>
        <fullName evidence="2">Uncharacterized protein</fullName>
    </submittedName>
</protein>
<evidence type="ECO:0000256" key="1">
    <source>
        <dbReference type="SAM" id="Phobius"/>
    </source>
</evidence>
<proteinExistence type="predicted"/>
<keyword evidence="1" id="KW-1133">Transmembrane helix</keyword>
<keyword evidence="1" id="KW-0812">Transmembrane</keyword>
<dbReference type="EMBL" id="KZ060903">
    <property type="protein sequence ID" value="PIO11666.1"/>
    <property type="molecule type" value="Genomic_DNA"/>
</dbReference>
<feature type="transmembrane region" description="Helical" evidence="1">
    <location>
        <begin position="7"/>
        <end position="31"/>
    </location>
</feature>